<reference evidence="2" key="1">
    <citation type="submission" date="2014-02" db="EMBL/GenBank/DDBJ databases">
        <authorList>
            <person name="Genoscope - CEA"/>
        </authorList>
    </citation>
    <scope>NUCLEOTIDE SEQUENCE</scope>
    <source>
        <strain evidence="2">LS3</strain>
    </source>
</reference>
<dbReference type="AlphaFoldDB" id="A0A060T9N6"/>
<protein>
    <submittedName>
        <fullName evidence="2">ARAD1B00594p</fullName>
    </submittedName>
</protein>
<name>A0A060T9N6_BLAAD</name>
<dbReference type="PANTHER" id="PTHR28218">
    <property type="entry name" value="VPS4-ASSOCIATED PROTEIN 1"/>
    <property type="match status" value="1"/>
</dbReference>
<proteinExistence type="predicted"/>
<evidence type="ECO:0000256" key="1">
    <source>
        <dbReference type="SAM" id="MobiDB-lite"/>
    </source>
</evidence>
<feature type="compositionally biased region" description="Low complexity" evidence="1">
    <location>
        <begin position="195"/>
        <end position="224"/>
    </location>
</feature>
<sequence length="224" mass="24971">MSTPPFKNLYHSRKVAESASRACFVCYKPTSTVLVTPDGTSDFFYVCEGHLKDAGFATPQVDPETTAAQERKKALEAEIQVLEEKWKRYEAKKDKEKKKDKGKDKDKESDKDEAGEGKELKKEKSDLQQKLQSDTQIAERKPRVFVLHKNIYSMRLSNWRQVQQSKQTRQLLSKPSLFPKVPTHIPGQELNPASGNQSNGTDGTDGTSGTDGSDQSPGQGPQGP</sequence>
<evidence type="ECO:0000313" key="2">
    <source>
        <dbReference type="EMBL" id="CDP35911.1"/>
    </source>
</evidence>
<accession>A0A060T9N6</accession>
<feature type="region of interest" description="Disordered" evidence="1">
    <location>
        <begin position="166"/>
        <end position="224"/>
    </location>
</feature>
<dbReference type="PANTHER" id="PTHR28218:SF1">
    <property type="entry name" value="VPS4-ASSOCIATED PROTEIN 1"/>
    <property type="match status" value="1"/>
</dbReference>
<dbReference type="GO" id="GO:0007034">
    <property type="term" value="P:vacuolar transport"/>
    <property type="evidence" value="ECO:0007669"/>
    <property type="project" value="TreeGrafter"/>
</dbReference>
<dbReference type="EMBL" id="HG937692">
    <property type="protein sequence ID" value="CDP35911.1"/>
    <property type="molecule type" value="Genomic_DNA"/>
</dbReference>
<gene>
    <name evidence="2" type="ORF">GNLVRS02_ARAD1B00594g</name>
</gene>
<dbReference type="Pfam" id="PF08432">
    <property type="entry name" value="Vfa1"/>
    <property type="match status" value="1"/>
</dbReference>
<dbReference type="InterPro" id="IPR013640">
    <property type="entry name" value="Vfa1"/>
</dbReference>
<organism evidence="2">
    <name type="scientific">Blastobotrys adeninivorans</name>
    <name type="common">Yeast</name>
    <name type="synonym">Arxula adeninivorans</name>
    <dbReference type="NCBI Taxonomy" id="409370"/>
    <lineage>
        <taxon>Eukaryota</taxon>
        <taxon>Fungi</taxon>
        <taxon>Dikarya</taxon>
        <taxon>Ascomycota</taxon>
        <taxon>Saccharomycotina</taxon>
        <taxon>Dipodascomycetes</taxon>
        <taxon>Dipodascales</taxon>
        <taxon>Trichomonascaceae</taxon>
        <taxon>Blastobotrys</taxon>
    </lineage>
</organism>
<feature type="region of interest" description="Disordered" evidence="1">
    <location>
        <begin position="92"/>
        <end position="135"/>
    </location>
</feature>
<reference evidence="2" key="2">
    <citation type="submission" date="2014-06" db="EMBL/GenBank/DDBJ databases">
        <title>The complete genome of Blastobotrys (Arxula) adeninivorans LS3 - a yeast of biotechnological interest.</title>
        <authorList>
            <person name="Kunze G."/>
            <person name="Gaillardin C."/>
            <person name="Czernicka M."/>
            <person name="Durrens P."/>
            <person name="Martin T."/>
            <person name="Boer E."/>
            <person name="Gabaldon T."/>
            <person name="Cruz J."/>
            <person name="Talla E."/>
            <person name="Marck C."/>
            <person name="Goffeau A."/>
            <person name="Barbe V."/>
            <person name="Baret P."/>
            <person name="Baronian K."/>
            <person name="Beier S."/>
            <person name="Bleykasten C."/>
            <person name="Bode R."/>
            <person name="Casaregola S."/>
            <person name="Despons L."/>
            <person name="Fairhead C."/>
            <person name="Giersberg M."/>
            <person name="Gierski P."/>
            <person name="Hahnel U."/>
            <person name="Hartmann A."/>
            <person name="Jankowska D."/>
            <person name="Jubin C."/>
            <person name="Jung P."/>
            <person name="Lafontaine I."/>
            <person name="Leh-Louis V."/>
            <person name="Lemaire M."/>
            <person name="Marcet-Houben M."/>
            <person name="Mascher M."/>
            <person name="Morel G."/>
            <person name="Richard G.-F."/>
            <person name="Riechen J."/>
            <person name="Sacerdot C."/>
            <person name="Sarkar A."/>
            <person name="Savel G."/>
            <person name="Schacherer J."/>
            <person name="Sherman D."/>
            <person name="Straub M.-L."/>
            <person name="Stein N."/>
            <person name="Thierry A."/>
            <person name="Trautwein-Schult A."/>
            <person name="Westhof E."/>
            <person name="Worch S."/>
            <person name="Dujon B."/>
            <person name="Souciet J.-L."/>
            <person name="Wincker P."/>
            <person name="Scholz U."/>
            <person name="Neuveglise N."/>
        </authorList>
    </citation>
    <scope>NUCLEOTIDE SEQUENCE</scope>
    <source>
        <strain evidence="2">LS3</strain>
    </source>
</reference>
<dbReference type="PhylomeDB" id="A0A060T9N6"/>
<feature type="compositionally biased region" description="Basic and acidic residues" evidence="1">
    <location>
        <begin position="92"/>
        <end position="127"/>
    </location>
</feature>
<dbReference type="GO" id="GO:0005768">
    <property type="term" value="C:endosome"/>
    <property type="evidence" value="ECO:0007669"/>
    <property type="project" value="TreeGrafter"/>
</dbReference>